<reference evidence="2 3" key="1">
    <citation type="submission" date="2018-04" db="EMBL/GenBank/DDBJ databases">
        <authorList>
            <person name="Vogel A."/>
        </authorList>
    </citation>
    <scope>NUCLEOTIDE SEQUENCE [LARGE SCALE GENOMIC DNA]</scope>
</reference>
<name>A0A484KW64_9ASTE</name>
<feature type="compositionally biased region" description="Basic and acidic residues" evidence="1">
    <location>
        <begin position="1"/>
        <end position="20"/>
    </location>
</feature>
<sequence>MTIGRREDTDHQWQRRGRDDDGCEDGEEEIQTGKKNIDVGGILTAAKQMLTIFLSITAETTSSVHGDELAKSFLGLESIPA</sequence>
<organism evidence="2 3">
    <name type="scientific">Cuscuta campestris</name>
    <dbReference type="NCBI Taxonomy" id="132261"/>
    <lineage>
        <taxon>Eukaryota</taxon>
        <taxon>Viridiplantae</taxon>
        <taxon>Streptophyta</taxon>
        <taxon>Embryophyta</taxon>
        <taxon>Tracheophyta</taxon>
        <taxon>Spermatophyta</taxon>
        <taxon>Magnoliopsida</taxon>
        <taxon>eudicotyledons</taxon>
        <taxon>Gunneridae</taxon>
        <taxon>Pentapetalae</taxon>
        <taxon>asterids</taxon>
        <taxon>lamiids</taxon>
        <taxon>Solanales</taxon>
        <taxon>Convolvulaceae</taxon>
        <taxon>Cuscuteae</taxon>
        <taxon>Cuscuta</taxon>
        <taxon>Cuscuta subgen. Grammica</taxon>
        <taxon>Cuscuta sect. Cleistogrammica</taxon>
    </lineage>
</organism>
<dbReference type="EMBL" id="OOIL02000613">
    <property type="protein sequence ID" value="VFQ67479.1"/>
    <property type="molecule type" value="Genomic_DNA"/>
</dbReference>
<dbReference type="AlphaFoldDB" id="A0A484KW64"/>
<proteinExistence type="predicted"/>
<evidence type="ECO:0000313" key="2">
    <source>
        <dbReference type="EMBL" id="VFQ67479.1"/>
    </source>
</evidence>
<feature type="region of interest" description="Disordered" evidence="1">
    <location>
        <begin position="1"/>
        <end position="32"/>
    </location>
</feature>
<keyword evidence="3" id="KW-1185">Reference proteome</keyword>
<accession>A0A484KW64</accession>
<evidence type="ECO:0000313" key="3">
    <source>
        <dbReference type="Proteomes" id="UP000595140"/>
    </source>
</evidence>
<feature type="compositionally biased region" description="Acidic residues" evidence="1">
    <location>
        <begin position="21"/>
        <end position="30"/>
    </location>
</feature>
<evidence type="ECO:0000256" key="1">
    <source>
        <dbReference type="SAM" id="MobiDB-lite"/>
    </source>
</evidence>
<dbReference type="Proteomes" id="UP000595140">
    <property type="component" value="Unassembled WGS sequence"/>
</dbReference>
<gene>
    <name evidence="2" type="ORF">CCAM_LOCUS9255</name>
</gene>
<protein>
    <submittedName>
        <fullName evidence="2">Uncharacterized protein</fullName>
    </submittedName>
</protein>